<dbReference type="InterPro" id="IPR011050">
    <property type="entry name" value="Pectin_lyase_fold/virulence"/>
</dbReference>
<reference evidence="1 2" key="1">
    <citation type="submission" date="2019-07" db="EMBL/GenBank/DDBJ databases">
        <title>Hymenobacter sp. straun FUR1 Genome sequencing and assembly.</title>
        <authorList>
            <person name="Chhetri G."/>
        </authorList>
    </citation>
    <scope>NUCLEOTIDE SEQUENCE [LARGE SCALE GENOMIC DNA]</scope>
    <source>
        <strain evidence="1 2">Fur1</strain>
    </source>
</reference>
<dbReference type="RefSeq" id="WP_144850109.1">
    <property type="nucleotide sequence ID" value="NZ_VMRJ01000004.1"/>
</dbReference>
<proteinExistence type="predicted"/>
<dbReference type="SUPFAM" id="SSF51126">
    <property type="entry name" value="Pectin lyase-like"/>
    <property type="match status" value="1"/>
</dbReference>
<keyword evidence="2" id="KW-1185">Reference proteome</keyword>
<name>A0A558BS62_9BACT</name>
<accession>A0A558BS62</accession>
<evidence type="ECO:0000313" key="1">
    <source>
        <dbReference type="EMBL" id="TVT39341.1"/>
    </source>
</evidence>
<dbReference type="InterPro" id="IPR012334">
    <property type="entry name" value="Pectin_lyas_fold"/>
</dbReference>
<dbReference type="Proteomes" id="UP000317624">
    <property type="component" value="Unassembled WGS sequence"/>
</dbReference>
<dbReference type="OrthoDB" id="646288at2"/>
<protein>
    <submittedName>
        <fullName evidence="1">Right-handed parallel beta-helix repeat-containing protein</fullName>
    </submittedName>
</protein>
<organism evidence="1 2">
    <name type="scientific">Hymenobacter setariae</name>
    <dbReference type="NCBI Taxonomy" id="2594794"/>
    <lineage>
        <taxon>Bacteria</taxon>
        <taxon>Pseudomonadati</taxon>
        <taxon>Bacteroidota</taxon>
        <taxon>Cytophagia</taxon>
        <taxon>Cytophagales</taxon>
        <taxon>Hymenobacteraceae</taxon>
        <taxon>Hymenobacter</taxon>
    </lineage>
</organism>
<dbReference type="Gene3D" id="2.160.20.10">
    <property type="entry name" value="Single-stranded right-handed beta-helix, Pectin lyase-like"/>
    <property type="match status" value="1"/>
</dbReference>
<gene>
    <name evidence="1" type="ORF">FNT36_16940</name>
</gene>
<evidence type="ECO:0000313" key="2">
    <source>
        <dbReference type="Proteomes" id="UP000317624"/>
    </source>
</evidence>
<sequence length="345" mass="38171">MMSSFVYKIVFLVLLWAGFVRPTDAQTLYVDPLRGKLEAAGTASAPLASLEQAIRLAQGFSGQEPVVLRLYPGLYTLTQRAEIKTRRPAPDTVQYTVEAVVLPDDPAWQPTQMPVIQSISANNTAEGFAHCSGFLLAKDNVRFRGLKFVGNANPAVTYYYPITRESETSTGLRIAQCYFIGDRNASPIQGAVWTFGSDVRVDHTIFYGCRNALIFSKGIKDVALTNSIIYGAYEAALWFRPREGGLIFRNNIVANCAYFWIVADRVLPKMTLSNSVITGITHFTGLDKDTGLTEFKETNHVEQGIQKNGTVLLQEVQTNGLPQDYLNPLPQSAGYTLKAGIFHRK</sequence>
<dbReference type="AlphaFoldDB" id="A0A558BS62"/>
<dbReference type="EMBL" id="VMRJ01000004">
    <property type="protein sequence ID" value="TVT39341.1"/>
    <property type="molecule type" value="Genomic_DNA"/>
</dbReference>
<comment type="caution">
    <text evidence="1">The sequence shown here is derived from an EMBL/GenBank/DDBJ whole genome shotgun (WGS) entry which is preliminary data.</text>
</comment>